<reference evidence="2 3" key="1">
    <citation type="journal article" date="2013" name="Biodegradation">
        <title>Quantitative proteomic analysis of ibuprofen-degrading Patulibacter sp. strain I11.</title>
        <authorList>
            <person name="Almeida B."/>
            <person name="Kjeldal H."/>
            <person name="Lolas I."/>
            <person name="Knudsen A.D."/>
            <person name="Carvalho G."/>
            <person name="Nielsen K.L."/>
            <person name="Barreto Crespo M.T."/>
            <person name="Stensballe A."/>
            <person name="Nielsen J.L."/>
        </authorList>
    </citation>
    <scope>NUCLEOTIDE SEQUENCE [LARGE SCALE GENOMIC DNA]</scope>
    <source>
        <strain evidence="2 3">I11</strain>
    </source>
</reference>
<evidence type="ECO:0000313" key="2">
    <source>
        <dbReference type="EMBL" id="EHN09241.1"/>
    </source>
</evidence>
<dbReference type="EMBL" id="AGUD01000297">
    <property type="protein sequence ID" value="EHN09241.1"/>
    <property type="molecule type" value="Genomic_DNA"/>
</dbReference>
<comment type="caution">
    <text evidence="2">The sequence shown here is derived from an EMBL/GenBank/DDBJ whole genome shotgun (WGS) entry which is preliminary data.</text>
</comment>
<feature type="compositionally biased region" description="Basic and acidic residues" evidence="1">
    <location>
        <begin position="16"/>
        <end position="42"/>
    </location>
</feature>
<dbReference type="Proteomes" id="UP000005143">
    <property type="component" value="Unassembled WGS sequence"/>
</dbReference>
<sequence length="89" mass="10087">MRRRSAVRRCRRRPDHPRGEEREQRPDENGREQDGGRADGHGRGASPRRRAPSIGTRPRTSFARTPRPGAPAVLAPERRKARRSGPFGE</sequence>
<dbReference type="AlphaFoldDB" id="H0EAR6"/>
<proteinExistence type="predicted"/>
<keyword evidence="3" id="KW-1185">Reference proteome</keyword>
<feature type="compositionally biased region" description="Basic residues" evidence="1">
    <location>
        <begin position="1"/>
        <end position="15"/>
    </location>
</feature>
<evidence type="ECO:0000256" key="1">
    <source>
        <dbReference type="SAM" id="MobiDB-lite"/>
    </source>
</evidence>
<accession>H0EAR6</accession>
<feature type="region of interest" description="Disordered" evidence="1">
    <location>
        <begin position="1"/>
        <end position="89"/>
    </location>
</feature>
<gene>
    <name evidence="2" type="ORF">PAI11_39400</name>
</gene>
<name>H0EAR6_9ACTN</name>
<organism evidence="2 3">
    <name type="scientific">Patulibacter medicamentivorans</name>
    <dbReference type="NCBI Taxonomy" id="1097667"/>
    <lineage>
        <taxon>Bacteria</taxon>
        <taxon>Bacillati</taxon>
        <taxon>Actinomycetota</taxon>
        <taxon>Thermoleophilia</taxon>
        <taxon>Solirubrobacterales</taxon>
        <taxon>Patulibacteraceae</taxon>
        <taxon>Patulibacter</taxon>
    </lineage>
</organism>
<evidence type="ECO:0000313" key="3">
    <source>
        <dbReference type="Proteomes" id="UP000005143"/>
    </source>
</evidence>
<protein>
    <submittedName>
        <fullName evidence="2">Uncharacterized protein</fullName>
    </submittedName>
</protein>